<keyword evidence="3" id="KW-0496">Mitochondrion</keyword>
<evidence type="ECO:0000313" key="5">
    <source>
        <dbReference type="EMBL" id="KAJ9173460.1"/>
    </source>
</evidence>
<evidence type="ECO:0000256" key="2">
    <source>
        <dbReference type="ARBA" id="ARBA00022946"/>
    </source>
</evidence>
<gene>
    <name evidence="5" type="ORF">P3X46_016590</name>
</gene>
<dbReference type="Proteomes" id="UP001174677">
    <property type="component" value="Chromosome 9"/>
</dbReference>
<dbReference type="InterPro" id="IPR027266">
    <property type="entry name" value="TrmE/GcvT-like"/>
</dbReference>
<sequence length="393" mass="43452">MHRFNPIIRGYQSLNNRAATSGSLVSRLTSRSVIRFGGPDTIKFLQGLLTNDVRRFGKQPDEGTSCLPSPNMPTVSVPPMYAALLTPQGRFLYDLFLYRPPRSGEKLDSRGSGPGSDNGESVELLADVDSSVLDELLQTFKRYRLRSKVEIDNVAENFSCWQRFGGKLSEKSIVEEEPEAASIGWGSGVDHCASSTVHGGDHGWQWFKDPRLECLGFRGIFPSNKTPPMVEVDKQTDEENYQLGRIENGVAEGSTEIPKGEAIPLEYNLTSLNAISFDKGCYVGQELIARTYHRGVIRKRLLPLMFLDHSGKEVEQKVAPGSEVIDTASGKKVGPVTAALGCRGLGLLRLEEAFKTSGSLTIQGQEDVKVEAIRPKWWPAEWFPENRQYSAVA</sequence>
<comment type="caution">
    <text evidence="5">The sequence shown here is derived from an EMBL/GenBank/DDBJ whole genome shotgun (WGS) entry which is preliminary data.</text>
</comment>
<dbReference type="Pfam" id="PF25455">
    <property type="entry name" value="Beta-barrel_CAF17_C"/>
    <property type="match status" value="1"/>
</dbReference>
<comment type="subcellular location">
    <subcellularLocation>
        <location evidence="1">Mitochondrion</location>
    </subcellularLocation>
</comment>
<dbReference type="InterPro" id="IPR057460">
    <property type="entry name" value="CAF17_C"/>
</dbReference>
<evidence type="ECO:0000313" key="6">
    <source>
        <dbReference type="Proteomes" id="UP001174677"/>
    </source>
</evidence>
<reference evidence="5" key="1">
    <citation type="journal article" date="2023" name="Plant Biotechnol. J.">
        <title>Chromosome-level wild Hevea brasiliensis genome provides new tools for genomic-assisted breeding and valuable loci to elevate rubber yield.</title>
        <authorList>
            <person name="Cheng H."/>
            <person name="Song X."/>
            <person name="Hu Y."/>
            <person name="Wu T."/>
            <person name="Yang Q."/>
            <person name="An Z."/>
            <person name="Feng S."/>
            <person name="Deng Z."/>
            <person name="Wu W."/>
            <person name="Zeng X."/>
            <person name="Tu M."/>
            <person name="Wang X."/>
            <person name="Huang H."/>
        </authorList>
    </citation>
    <scope>NUCLEOTIDE SEQUENCE</scope>
    <source>
        <strain evidence="5">MT/VB/25A 57/8</strain>
    </source>
</reference>
<dbReference type="EMBL" id="JARPOI010000009">
    <property type="protein sequence ID" value="KAJ9173460.1"/>
    <property type="molecule type" value="Genomic_DNA"/>
</dbReference>
<proteinExistence type="predicted"/>
<evidence type="ECO:0000256" key="3">
    <source>
        <dbReference type="ARBA" id="ARBA00023128"/>
    </source>
</evidence>
<dbReference type="Gene3D" id="3.30.1360.120">
    <property type="entry name" value="Probable tRNA modification gtpase trme, domain 1"/>
    <property type="match status" value="1"/>
</dbReference>
<organism evidence="5 6">
    <name type="scientific">Hevea brasiliensis</name>
    <name type="common">Para rubber tree</name>
    <name type="synonym">Siphonia brasiliensis</name>
    <dbReference type="NCBI Taxonomy" id="3981"/>
    <lineage>
        <taxon>Eukaryota</taxon>
        <taxon>Viridiplantae</taxon>
        <taxon>Streptophyta</taxon>
        <taxon>Embryophyta</taxon>
        <taxon>Tracheophyta</taxon>
        <taxon>Spermatophyta</taxon>
        <taxon>Magnoliopsida</taxon>
        <taxon>eudicotyledons</taxon>
        <taxon>Gunneridae</taxon>
        <taxon>Pentapetalae</taxon>
        <taxon>rosids</taxon>
        <taxon>fabids</taxon>
        <taxon>Malpighiales</taxon>
        <taxon>Euphorbiaceae</taxon>
        <taxon>Crotonoideae</taxon>
        <taxon>Micrandreae</taxon>
        <taxon>Hevea</taxon>
    </lineage>
</organism>
<dbReference type="PANTHER" id="PTHR22602:SF0">
    <property type="entry name" value="TRANSFERASE CAF17, MITOCHONDRIAL-RELATED"/>
    <property type="match status" value="1"/>
</dbReference>
<keyword evidence="2" id="KW-0809">Transit peptide</keyword>
<evidence type="ECO:0000259" key="4">
    <source>
        <dbReference type="Pfam" id="PF25455"/>
    </source>
</evidence>
<dbReference type="InterPro" id="IPR017703">
    <property type="entry name" value="YgfZ/GCV_T_CS"/>
</dbReference>
<dbReference type="InterPro" id="IPR045179">
    <property type="entry name" value="YgfZ/GcvT"/>
</dbReference>
<protein>
    <recommendedName>
        <fullName evidence="4">CAF17 C-terminal domain-containing protein</fullName>
    </recommendedName>
</protein>
<dbReference type="SUPFAM" id="SSF103025">
    <property type="entry name" value="Folate-binding domain"/>
    <property type="match status" value="1"/>
</dbReference>
<keyword evidence="6" id="KW-1185">Reference proteome</keyword>
<name>A0ABQ9M1Q2_HEVBR</name>
<feature type="domain" description="CAF17 C-terminal" evidence="4">
    <location>
        <begin position="298"/>
        <end position="379"/>
    </location>
</feature>
<dbReference type="NCBIfam" id="TIGR03317">
    <property type="entry name" value="ygfZ_signature"/>
    <property type="match status" value="1"/>
</dbReference>
<dbReference type="PANTHER" id="PTHR22602">
    <property type="entry name" value="TRANSFERASE CAF17, MITOCHONDRIAL-RELATED"/>
    <property type="match status" value="1"/>
</dbReference>
<accession>A0ABQ9M1Q2</accession>
<evidence type="ECO:0000256" key="1">
    <source>
        <dbReference type="ARBA" id="ARBA00004173"/>
    </source>
</evidence>